<proteinExistence type="predicted"/>
<protein>
    <submittedName>
        <fullName evidence="1">Uncharacterized protein</fullName>
    </submittedName>
</protein>
<dbReference type="CTD" id="20326312"/>
<dbReference type="AlphaFoldDB" id="A0A074YVW1"/>
<accession>A0A074YVW1</accession>
<dbReference type="KEGG" id="ovi:T265_12144"/>
<organism evidence="1 2">
    <name type="scientific">Opisthorchis viverrini</name>
    <name type="common">Southeast Asian liver fluke</name>
    <dbReference type="NCBI Taxonomy" id="6198"/>
    <lineage>
        <taxon>Eukaryota</taxon>
        <taxon>Metazoa</taxon>
        <taxon>Spiralia</taxon>
        <taxon>Lophotrochozoa</taxon>
        <taxon>Platyhelminthes</taxon>
        <taxon>Trematoda</taxon>
        <taxon>Digenea</taxon>
        <taxon>Opisthorchiida</taxon>
        <taxon>Opisthorchiata</taxon>
        <taxon>Opisthorchiidae</taxon>
        <taxon>Opisthorchis</taxon>
    </lineage>
</organism>
<name>A0A074YVW1_OPIVI</name>
<gene>
    <name evidence="1" type="ORF">T265_12144</name>
</gene>
<evidence type="ECO:0000313" key="1">
    <source>
        <dbReference type="EMBL" id="KER18813.1"/>
    </source>
</evidence>
<dbReference type="RefSeq" id="XP_009177440.1">
    <property type="nucleotide sequence ID" value="XM_009179176.1"/>
</dbReference>
<evidence type="ECO:0000313" key="2">
    <source>
        <dbReference type="Proteomes" id="UP000054324"/>
    </source>
</evidence>
<dbReference type="Proteomes" id="UP000054324">
    <property type="component" value="Unassembled WGS sequence"/>
</dbReference>
<dbReference type="GeneID" id="20326312"/>
<sequence length="131" mass="14758">MPRGRGSLFETTHHHDSSLSLALPNLIGMEGNNPKVTFELENAALFHIMQHGFFQEYAVSSRPRITNLCGAPQWMARFWQTSALPAVKWLPTNRTCDRTQSIPQALSSSHRRLKKFVNGILTAPDQKGRTT</sequence>
<dbReference type="EMBL" id="KL597863">
    <property type="protein sequence ID" value="KER18813.1"/>
    <property type="molecule type" value="Genomic_DNA"/>
</dbReference>
<reference evidence="1 2" key="1">
    <citation type="submission" date="2013-11" db="EMBL/GenBank/DDBJ databases">
        <title>Opisthorchis viverrini - life in the bile duct.</title>
        <authorList>
            <person name="Young N.D."/>
            <person name="Nagarajan N."/>
            <person name="Lin S.J."/>
            <person name="Korhonen P.K."/>
            <person name="Jex A.R."/>
            <person name="Hall R.S."/>
            <person name="Safavi-Hemami H."/>
            <person name="Kaewkong W."/>
            <person name="Bertrand D."/>
            <person name="Gao S."/>
            <person name="Seet Q."/>
            <person name="Wongkham S."/>
            <person name="Teh B.T."/>
            <person name="Wongkham C."/>
            <person name="Intapan P.M."/>
            <person name="Maleewong W."/>
            <person name="Yang X."/>
            <person name="Hu M."/>
            <person name="Wang Z."/>
            <person name="Hofmann A."/>
            <person name="Sternberg P.W."/>
            <person name="Tan P."/>
            <person name="Wang J."/>
            <person name="Gasser R.B."/>
        </authorList>
    </citation>
    <scope>NUCLEOTIDE SEQUENCE [LARGE SCALE GENOMIC DNA]</scope>
</reference>
<keyword evidence="2" id="KW-1185">Reference proteome</keyword>